<dbReference type="SUPFAM" id="SSF57850">
    <property type="entry name" value="RING/U-box"/>
    <property type="match status" value="1"/>
</dbReference>
<gene>
    <name evidence="8" type="ORF">DH2020_022950</name>
</gene>
<proteinExistence type="predicted"/>
<comment type="catalytic activity">
    <reaction evidence="1">
        <text>S-ubiquitinyl-[E2 ubiquitin-conjugating enzyme]-L-cysteine + [acceptor protein]-L-lysine = [E2 ubiquitin-conjugating enzyme]-L-cysteine + N(6)-ubiquitinyl-[acceptor protein]-L-lysine.</text>
        <dbReference type="EC" id="2.3.2.27"/>
    </reaction>
</comment>
<dbReference type="PROSITE" id="PS50089">
    <property type="entry name" value="ZF_RING_2"/>
    <property type="match status" value="1"/>
</dbReference>
<evidence type="ECO:0000256" key="3">
    <source>
        <dbReference type="ARBA" id="ARBA00022723"/>
    </source>
</evidence>
<name>A0ABR0W8M3_REHGL</name>
<dbReference type="InterPro" id="IPR001841">
    <property type="entry name" value="Znf_RING"/>
</dbReference>
<protein>
    <recommendedName>
        <fullName evidence="2">RING-type E3 ubiquitin transferase</fullName>
        <ecNumber evidence="2">2.3.2.27</ecNumber>
    </recommendedName>
</protein>
<keyword evidence="5" id="KW-0862">Zinc</keyword>
<evidence type="ECO:0000313" key="9">
    <source>
        <dbReference type="Proteomes" id="UP001318860"/>
    </source>
</evidence>
<dbReference type="SMART" id="SM00184">
    <property type="entry name" value="RING"/>
    <property type="match status" value="1"/>
</dbReference>
<sequence length="265" mass="30994">MEKVVPEISYQQFVRHNQTCRPIREVLGQLVPLADDEERQNMMEFALLVKAAFTTDVDKRLSYSSPDPDDDHFHINFTFFCKSEFIHWVLPPDSTEPLFLGQLNSPLYKYVFCKSLRQFDESRESISQVFGRFPLTDNEWRRNMVELVFERAKETVRKKPRGSNILDLQFNVLVEHRHVIFDQSRPIVNSGMVPATESSIQSLLKRNVVIDNNMEMMECSICLEDFTEGLISMPCSHVFHGDCITQWLRTSHYCPICRFEMPTSN</sequence>
<dbReference type="EMBL" id="JABTTQ020000013">
    <property type="protein sequence ID" value="KAK6142602.1"/>
    <property type="molecule type" value="Genomic_DNA"/>
</dbReference>
<evidence type="ECO:0000313" key="8">
    <source>
        <dbReference type="EMBL" id="KAK6142602.1"/>
    </source>
</evidence>
<dbReference type="EC" id="2.3.2.27" evidence="2"/>
<dbReference type="Gene3D" id="3.30.40.10">
    <property type="entry name" value="Zinc/RING finger domain, C3HC4 (zinc finger)"/>
    <property type="match status" value="1"/>
</dbReference>
<accession>A0ABR0W8M3</accession>
<dbReference type="PANTHER" id="PTHR15710:SF77">
    <property type="entry name" value="RING-H2 FINGER PROTEIN ATL21B"/>
    <property type="match status" value="1"/>
</dbReference>
<dbReference type="InterPro" id="IPR011016">
    <property type="entry name" value="Znf_RING-CH"/>
</dbReference>
<evidence type="ECO:0000256" key="4">
    <source>
        <dbReference type="ARBA" id="ARBA00022771"/>
    </source>
</evidence>
<feature type="domain" description="RING-type" evidence="7">
    <location>
        <begin position="219"/>
        <end position="258"/>
    </location>
</feature>
<dbReference type="SMART" id="SM00744">
    <property type="entry name" value="RINGv"/>
    <property type="match status" value="1"/>
</dbReference>
<dbReference type="Proteomes" id="UP001318860">
    <property type="component" value="Unassembled WGS sequence"/>
</dbReference>
<evidence type="ECO:0000256" key="2">
    <source>
        <dbReference type="ARBA" id="ARBA00012483"/>
    </source>
</evidence>
<evidence type="ECO:0000256" key="6">
    <source>
        <dbReference type="PROSITE-ProRule" id="PRU00175"/>
    </source>
</evidence>
<keyword evidence="3" id="KW-0479">Metal-binding</keyword>
<dbReference type="Pfam" id="PF13639">
    <property type="entry name" value="zf-RING_2"/>
    <property type="match status" value="1"/>
</dbReference>
<keyword evidence="9" id="KW-1185">Reference proteome</keyword>
<dbReference type="PANTHER" id="PTHR15710">
    <property type="entry name" value="E3 UBIQUITIN-PROTEIN LIGASE PRAJA"/>
    <property type="match status" value="1"/>
</dbReference>
<organism evidence="8 9">
    <name type="scientific">Rehmannia glutinosa</name>
    <name type="common">Chinese foxglove</name>
    <dbReference type="NCBI Taxonomy" id="99300"/>
    <lineage>
        <taxon>Eukaryota</taxon>
        <taxon>Viridiplantae</taxon>
        <taxon>Streptophyta</taxon>
        <taxon>Embryophyta</taxon>
        <taxon>Tracheophyta</taxon>
        <taxon>Spermatophyta</taxon>
        <taxon>Magnoliopsida</taxon>
        <taxon>eudicotyledons</taxon>
        <taxon>Gunneridae</taxon>
        <taxon>Pentapetalae</taxon>
        <taxon>asterids</taxon>
        <taxon>lamiids</taxon>
        <taxon>Lamiales</taxon>
        <taxon>Orobanchaceae</taxon>
        <taxon>Rehmannieae</taxon>
        <taxon>Rehmannia</taxon>
    </lineage>
</organism>
<evidence type="ECO:0000256" key="5">
    <source>
        <dbReference type="ARBA" id="ARBA00022833"/>
    </source>
</evidence>
<reference evidence="8 9" key="1">
    <citation type="journal article" date="2021" name="Comput. Struct. Biotechnol. J.">
        <title>De novo genome assembly of the potent medicinal plant Rehmannia glutinosa using nanopore technology.</title>
        <authorList>
            <person name="Ma L."/>
            <person name="Dong C."/>
            <person name="Song C."/>
            <person name="Wang X."/>
            <person name="Zheng X."/>
            <person name="Niu Y."/>
            <person name="Chen S."/>
            <person name="Feng W."/>
        </authorList>
    </citation>
    <scope>NUCLEOTIDE SEQUENCE [LARGE SCALE GENOMIC DNA]</scope>
    <source>
        <strain evidence="8">DH-2019</strain>
    </source>
</reference>
<evidence type="ECO:0000259" key="7">
    <source>
        <dbReference type="PROSITE" id="PS50089"/>
    </source>
</evidence>
<dbReference type="InterPro" id="IPR013083">
    <property type="entry name" value="Znf_RING/FYVE/PHD"/>
</dbReference>
<comment type="caution">
    <text evidence="8">The sequence shown here is derived from an EMBL/GenBank/DDBJ whole genome shotgun (WGS) entry which is preliminary data.</text>
</comment>
<keyword evidence="4 6" id="KW-0863">Zinc-finger</keyword>
<evidence type="ECO:0000256" key="1">
    <source>
        <dbReference type="ARBA" id="ARBA00000900"/>
    </source>
</evidence>